<evidence type="ECO:0000256" key="6">
    <source>
        <dbReference type="ARBA" id="ARBA00022840"/>
    </source>
</evidence>
<dbReference type="Pfam" id="PF04408">
    <property type="entry name" value="WHD_HA2"/>
    <property type="match status" value="1"/>
</dbReference>
<dbReference type="SUPFAM" id="SSF52540">
    <property type="entry name" value="P-loop containing nucleoside triphosphate hydrolases"/>
    <property type="match status" value="1"/>
</dbReference>
<dbReference type="GO" id="GO:0005524">
    <property type="term" value="F:ATP binding"/>
    <property type="evidence" value="ECO:0007669"/>
    <property type="project" value="UniProtKB-KW"/>
</dbReference>
<dbReference type="SUPFAM" id="SSF47616">
    <property type="entry name" value="GST C-terminal domain-like"/>
    <property type="match status" value="1"/>
</dbReference>
<dbReference type="InterPro" id="IPR001650">
    <property type="entry name" value="Helicase_C-like"/>
</dbReference>
<dbReference type="Gene3D" id="3.40.50.300">
    <property type="entry name" value="P-loop containing nucleotide triphosphate hydrolases"/>
    <property type="match status" value="2"/>
</dbReference>
<evidence type="ECO:0000259" key="13">
    <source>
        <dbReference type="PROSITE" id="PS51192"/>
    </source>
</evidence>
<keyword evidence="2" id="KW-0507">mRNA processing</keyword>
<evidence type="ECO:0000256" key="7">
    <source>
        <dbReference type="ARBA" id="ARBA00023187"/>
    </source>
</evidence>
<dbReference type="PANTHER" id="PTHR18934">
    <property type="entry name" value="ATP-DEPENDENT RNA HELICASE"/>
    <property type="match status" value="1"/>
</dbReference>
<dbReference type="PROSITE" id="PS51194">
    <property type="entry name" value="HELICASE_CTER"/>
    <property type="match status" value="1"/>
</dbReference>
<evidence type="ECO:0000256" key="9">
    <source>
        <dbReference type="ARBA" id="ARBA00047984"/>
    </source>
</evidence>
<reference evidence="15" key="1">
    <citation type="submission" date="2023-03" db="EMBL/GenBank/DDBJ databases">
        <title>Mating type loci evolution in Malassezia.</title>
        <authorList>
            <person name="Coelho M.A."/>
        </authorList>
    </citation>
    <scope>NUCLEOTIDE SEQUENCE</scope>
    <source>
        <strain evidence="15">CBS 14135</strain>
    </source>
</reference>
<protein>
    <recommendedName>
        <fullName evidence="1">RNA helicase</fullName>
        <ecNumber evidence="1">3.6.4.13</ecNumber>
    </recommendedName>
</protein>
<dbReference type="SMART" id="SM00487">
    <property type="entry name" value="DEXDc"/>
    <property type="match status" value="1"/>
</dbReference>
<evidence type="ECO:0000313" key="15">
    <source>
        <dbReference type="EMBL" id="WFC94037.1"/>
    </source>
</evidence>
<dbReference type="InterPro" id="IPR048333">
    <property type="entry name" value="HA2_WH"/>
</dbReference>
<dbReference type="PROSITE" id="PS00690">
    <property type="entry name" value="DEAH_ATP_HELICASE"/>
    <property type="match status" value="1"/>
</dbReference>
<dbReference type="Pfam" id="PF00270">
    <property type="entry name" value="DEAD"/>
    <property type="match status" value="1"/>
</dbReference>
<dbReference type="PROSITE" id="PS50404">
    <property type="entry name" value="GST_NTER"/>
    <property type="match status" value="1"/>
</dbReference>
<dbReference type="Pfam" id="PF00271">
    <property type="entry name" value="Helicase_C"/>
    <property type="match status" value="1"/>
</dbReference>
<dbReference type="GO" id="GO:0003723">
    <property type="term" value="F:RNA binding"/>
    <property type="evidence" value="ECO:0007669"/>
    <property type="project" value="TreeGrafter"/>
</dbReference>
<evidence type="ECO:0000256" key="10">
    <source>
        <dbReference type="ARBA" id="ARBA00055599"/>
    </source>
</evidence>
<evidence type="ECO:0000256" key="1">
    <source>
        <dbReference type="ARBA" id="ARBA00012552"/>
    </source>
</evidence>
<evidence type="ECO:0000256" key="8">
    <source>
        <dbReference type="ARBA" id="ARBA00024333"/>
    </source>
</evidence>
<dbReference type="SUPFAM" id="SSF52833">
    <property type="entry name" value="Thioredoxin-like"/>
    <property type="match status" value="1"/>
</dbReference>
<dbReference type="GO" id="GO:0000390">
    <property type="term" value="P:spliceosomal complex disassembly"/>
    <property type="evidence" value="ECO:0007669"/>
    <property type="project" value="UniProtKB-ARBA"/>
</dbReference>
<dbReference type="GO" id="GO:0016787">
    <property type="term" value="F:hydrolase activity"/>
    <property type="evidence" value="ECO:0007669"/>
    <property type="project" value="UniProtKB-KW"/>
</dbReference>
<evidence type="ECO:0000256" key="2">
    <source>
        <dbReference type="ARBA" id="ARBA00022664"/>
    </source>
</evidence>
<dbReference type="InterPro" id="IPR036249">
    <property type="entry name" value="Thioredoxin-like_sf"/>
</dbReference>
<keyword evidence="16" id="KW-1185">Reference proteome</keyword>
<dbReference type="CDD" id="cd17973">
    <property type="entry name" value="DEXHc_DHX15"/>
    <property type="match status" value="1"/>
</dbReference>
<dbReference type="Pfam" id="PF07717">
    <property type="entry name" value="OB_NTP_bind"/>
    <property type="match status" value="1"/>
</dbReference>
<feature type="region of interest" description="Disordered" evidence="11">
    <location>
        <begin position="1"/>
        <end position="37"/>
    </location>
</feature>
<dbReference type="EMBL" id="CP119951">
    <property type="protein sequence ID" value="WFC94037.1"/>
    <property type="molecule type" value="Genomic_DNA"/>
</dbReference>
<dbReference type="AlphaFoldDB" id="A0AAF0IMI9"/>
<dbReference type="FunFam" id="3.40.50.300:FF:001148">
    <property type="entry name" value="Pre-mRNA-splicing factor ATP-dependent RNA helicase DHX15/PRP43"/>
    <property type="match status" value="1"/>
</dbReference>
<evidence type="ECO:0000256" key="11">
    <source>
        <dbReference type="SAM" id="MobiDB-lite"/>
    </source>
</evidence>
<name>A0AAF0IMI9_9BASI</name>
<dbReference type="GO" id="GO:0003724">
    <property type="term" value="F:RNA helicase activity"/>
    <property type="evidence" value="ECO:0007669"/>
    <property type="project" value="UniProtKB-EC"/>
</dbReference>
<dbReference type="Gene3D" id="1.20.1050.10">
    <property type="match status" value="1"/>
</dbReference>
<dbReference type="SMART" id="SM00490">
    <property type="entry name" value="HELICc"/>
    <property type="match status" value="1"/>
</dbReference>
<dbReference type="Proteomes" id="UP001216638">
    <property type="component" value="Chromosome 1"/>
</dbReference>
<dbReference type="SMART" id="SM00847">
    <property type="entry name" value="HA2"/>
    <property type="match status" value="1"/>
</dbReference>
<accession>A0AAF0IMI9</accession>
<gene>
    <name evidence="15" type="primary">PRP43</name>
    <name evidence="15" type="ORF">MBRA1_000664</name>
</gene>
<feature type="domain" description="Helicase C-terminal" evidence="14">
    <location>
        <begin position="287"/>
        <end position="474"/>
    </location>
</feature>
<sequence>MTDDAASGGENPYLSHLPRAERMKSAKKGEDPLSGLVPRQVTAEQARKVLDGRTNPFAFGGPRAFSDTYKKILEKRKDLPVYAQMEEFYQKFNENQIMVMIGETGSGKTTQIPQFVALSDLQFNRPVKTTDGSFGPRMIACTQPRRVAAMSVAKRVAEEMDLTLGKEVGYTIRFEDMTDRQSTFLKYMTDGMLLREAMNDHNLDRYSTIILDEAHERTLATDILMGLLKDVAKRRPDLKIIVMSATLDALKFQKYFNNAPLLKVPGRTFPVETFYTQEPEKDYVEAAIRTVLMIHQAEEPGDILVFLTGEDEIEDACRKIRQEADKLLEDEPELCGPLKVVPLYSSLPPAQQQRIFDPAPPPAREGGPPGRKVVVSTNIAETSLTIDGIVYVVDPGFSKQKVYNPRIRVESLLVSPISKASAQQRAGRAGRTRPGKCFRLYTEKDWAAELIEQTYPEILRCNLANTVLELKKLGIDNLVTFDYMDPPAPETVMRALELLNYLGAFDDNGNLTPLGEIMAEFPLDPQLAKMLIISPEFKCSNEILSIAAMLSVPSVFVRPNQASQRQAADAARAEFAHPDGDHLTMLNVYHAYKSNCPDFATGAEWCWQNYLSHRALIQADNVRQQLQRTMERFNLDLVSLPFEDKRYYSNIRQAIACGFFMQIAHKSGGGGSRGSYKTVKDNQIVSPHPSTTLDHMPEFLVYHEFVLTSRNFIRTVTEVRPEWLLDFAPAYYDPRTLDGELKRVFEGLLRRRESDGRSTKKIPGRGEFVRLAFEYAKVPFSEVNDIETLQALTDPKRAETGRSLHMAVPLLEVQQGDTRTYVSQTPAILDYLAPTLGLAGTQPEVDLAVTRAHILQLTLTALDWANETHNVHHPIGVGLYYEQQKETAAEAAKQFREERIPKFATYFEATLVQNMRTTNVRRVLGTTTSIADLVLFQVLEGLHFAFPRTMQHTASLTPELGRFRSEIAAELGAYLHSKRRRAFNDGLFRHYPELDAP</sequence>
<dbReference type="InterPro" id="IPR004046">
    <property type="entry name" value="GST_C"/>
</dbReference>
<comment type="catalytic activity">
    <reaction evidence="9">
        <text>ATP + H2O = ADP + phosphate + H(+)</text>
        <dbReference type="Rhea" id="RHEA:13065"/>
        <dbReference type="ChEBI" id="CHEBI:15377"/>
        <dbReference type="ChEBI" id="CHEBI:15378"/>
        <dbReference type="ChEBI" id="CHEBI:30616"/>
        <dbReference type="ChEBI" id="CHEBI:43474"/>
        <dbReference type="ChEBI" id="CHEBI:456216"/>
        <dbReference type="EC" id="3.6.4.13"/>
    </reaction>
</comment>
<proteinExistence type="inferred from homology"/>
<dbReference type="FunFam" id="1.20.120.1080:FF:000003">
    <property type="entry name" value="Pre-mRNA-splicing factor ATP-dependent RNA helicase PRP43"/>
    <property type="match status" value="1"/>
</dbReference>
<dbReference type="Gene3D" id="1.20.120.1080">
    <property type="match status" value="1"/>
</dbReference>
<evidence type="ECO:0000259" key="14">
    <source>
        <dbReference type="PROSITE" id="PS51194"/>
    </source>
</evidence>
<dbReference type="GO" id="GO:0071014">
    <property type="term" value="C:post-mRNA release spliceosomal complex"/>
    <property type="evidence" value="ECO:0007669"/>
    <property type="project" value="UniProtKB-ARBA"/>
</dbReference>
<evidence type="ECO:0000256" key="3">
    <source>
        <dbReference type="ARBA" id="ARBA00022741"/>
    </source>
</evidence>
<evidence type="ECO:0000313" key="16">
    <source>
        <dbReference type="Proteomes" id="UP001216638"/>
    </source>
</evidence>
<dbReference type="PANTHER" id="PTHR18934:SF109">
    <property type="entry name" value="ATP-DEPENDENT RNA HELICASE DHX15 HOMOLOG"/>
    <property type="match status" value="1"/>
</dbReference>
<keyword evidence="7" id="KW-0508">mRNA splicing</keyword>
<organism evidence="15 16">
    <name type="scientific">Malassezia brasiliensis</name>
    <dbReference type="NCBI Taxonomy" id="1821822"/>
    <lineage>
        <taxon>Eukaryota</taxon>
        <taxon>Fungi</taxon>
        <taxon>Dikarya</taxon>
        <taxon>Basidiomycota</taxon>
        <taxon>Ustilaginomycotina</taxon>
        <taxon>Malasseziomycetes</taxon>
        <taxon>Malasseziales</taxon>
        <taxon>Malasseziaceae</taxon>
        <taxon>Malassezia</taxon>
    </lineage>
</organism>
<dbReference type="Pfam" id="PF14497">
    <property type="entry name" value="GST_C_3"/>
    <property type="match status" value="1"/>
</dbReference>
<dbReference type="InterPro" id="IPR011709">
    <property type="entry name" value="DEAD-box_helicase_OB_fold"/>
</dbReference>
<dbReference type="InterPro" id="IPR004045">
    <property type="entry name" value="Glutathione_S-Trfase_N"/>
</dbReference>
<dbReference type="InterPro" id="IPR011545">
    <property type="entry name" value="DEAD/DEAH_box_helicase_dom"/>
</dbReference>
<dbReference type="Pfam" id="PF21010">
    <property type="entry name" value="HA2_C"/>
    <property type="match status" value="1"/>
</dbReference>
<evidence type="ECO:0000256" key="5">
    <source>
        <dbReference type="ARBA" id="ARBA00022806"/>
    </source>
</evidence>
<evidence type="ECO:0000256" key="4">
    <source>
        <dbReference type="ARBA" id="ARBA00022801"/>
    </source>
</evidence>
<dbReference type="FunFam" id="3.40.50.300:FF:000007">
    <property type="entry name" value="Pre-mRNA-splicing factor ATP-dependent RNA helicase"/>
    <property type="match status" value="1"/>
</dbReference>
<dbReference type="InterPro" id="IPR002464">
    <property type="entry name" value="DNA/RNA_helicase_DEAH_CS"/>
</dbReference>
<feature type="domain" description="Helicase ATP-binding" evidence="13">
    <location>
        <begin position="89"/>
        <end position="265"/>
    </location>
</feature>
<keyword evidence="6" id="KW-0067">ATP-binding</keyword>
<keyword evidence="4 15" id="KW-0378">Hydrolase</keyword>
<keyword evidence="3" id="KW-0547">Nucleotide-binding</keyword>
<dbReference type="InterPro" id="IPR027417">
    <property type="entry name" value="P-loop_NTPase"/>
</dbReference>
<comment type="function">
    <text evidence="10">Pre-mRNA processing factor involved in disassembly of spliceosomes after the release of mature mRNA.</text>
</comment>
<feature type="domain" description="GST N-terminal" evidence="12">
    <location>
        <begin position="753"/>
        <end position="840"/>
    </location>
</feature>
<dbReference type="InterPro" id="IPR036282">
    <property type="entry name" value="Glutathione-S-Trfase_C_sf"/>
</dbReference>
<dbReference type="PROSITE" id="PS51192">
    <property type="entry name" value="HELICASE_ATP_BIND_1"/>
    <property type="match status" value="1"/>
</dbReference>
<dbReference type="InterPro" id="IPR007502">
    <property type="entry name" value="Helicase-assoc_dom"/>
</dbReference>
<dbReference type="InterPro" id="IPR044756">
    <property type="entry name" value="DHX15_DEXHc"/>
</dbReference>
<dbReference type="Gene3D" id="3.40.30.10">
    <property type="entry name" value="Glutaredoxin"/>
    <property type="match status" value="1"/>
</dbReference>
<dbReference type="InterPro" id="IPR014001">
    <property type="entry name" value="Helicase_ATP-bd"/>
</dbReference>
<keyword evidence="5 15" id="KW-0347">Helicase</keyword>
<evidence type="ECO:0000259" key="12">
    <source>
        <dbReference type="PROSITE" id="PS50404"/>
    </source>
</evidence>
<dbReference type="CDD" id="cd18791">
    <property type="entry name" value="SF2_C_RHA"/>
    <property type="match status" value="1"/>
</dbReference>
<feature type="compositionally biased region" description="Basic and acidic residues" evidence="11">
    <location>
        <begin position="18"/>
        <end position="31"/>
    </location>
</feature>
<comment type="similarity">
    <text evidence="8">Belongs to the DEAD box helicase family. DEAH subfamily. DDX15/PRP43 sub-subfamily.</text>
</comment>
<dbReference type="EC" id="3.6.4.13" evidence="1"/>